<dbReference type="STRING" id="1314777.A0A164S2I8"/>
<reference evidence="7 8" key="1">
    <citation type="journal article" date="2016" name="Mol. Biol. Evol.">
        <title>Comparative Genomics of Early-Diverging Mushroom-Forming Fungi Provides Insights into the Origins of Lignocellulose Decay Capabilities.</title>
        <authorList>
            <person name="Nagy L.G."/>
            <person name="Riley R."/>
            <person name="Tritt A."/>
            <person name="Adam C."/>
            <person name="Daum C."/>
            <person name="Floudas D."/>
            <person name="Sun H."/>
            <person name="Yadav J.S."/>
            <person name="Pangilinan J."/>
            <person name="Larsson K.H."/>
            <person name="Matsuura K."/>
            <person name="Barry K."/>
            <person name="Labutti K."/>
            <person name="Kuo R."/>
            <person name="Ohm R.A."/>
            <person name="Bhattacharya S.S."/>
            <person name="Shirouzu T."/>
            <person name="Yoshinaga Y."/>
            <person name="Martin F.M."/>
            <person name="Grigoriev I.V."/>
            <person name="Hibbett D.S."/>
        </authorList>
    </citation>
    <scope>NUCLEOTIDE SEQUENCE [LARGE SCALE GENOMIC DNA]</scope>
    <source>
        <strain evidence="7 8">HHB9708</strain>
    </source>
</reference>
<dbReference type="PANTHER" id="PTHR45649:SF9">
    <property type="entry name" value="AMINO-ACID PERMEASE 2"/>
    <property type="match status" value="1"/>
</dbReference>
<feature type="transmembrane region" description="Helical" evidence="6">
    <location>
        <begin position="221"/>
        <end position="239"/>
    </location>
</feature>
<gene>
    <name evidence="7" type="ORF">SISNIDRAFT_443501</name>
</gene>
<dbReference type="GO" id="GO:0016020">
    <property type="term" value="C:membrane"/>
    <property type="evidence" value="ECO:0007669"/>
    <property type="project" value="UniProtKB-SubCell"/>
</dbReference>
<accession>A0A164S2I8</accession>
<feature type="transmembrane region" description="Helical" evidence="6">
    <location>
        <begin position="103"/>
        <end position="121"/>
    </location>
</feature>
<dbReference type="Proteomes" id="UP000076722">
    <property type="component" value="Unassembled WGS sequence"/>
</dbReference>
<name>A0A164S2I8_9AGAM</name>
<evidence type="ECO:0000256" key="6">
    <source>
        <dbReference type="SAM" id="Phobius"/>
    </source>
</evidence>
<dbReference type="InterPro" id="IPR002293">
    <property type="entry name" value="AA/rel_permease1"/>
</dbReference>
<feature type="transmembrane region" description="Helical" evidence="6">
    <location>
        <begin position="467"/>
        <end position="489"/>
    </location>
</feature>
<feature type="transmembrane region" description="Helical" evidence="6">
    <location>
        <begin position="153"/>
        <end position="170"/>
    </location>
</feature>
<evidence type="ECO:0000256" key="3">
    <source>
        <dbReference type="ARBA" id="ARBA00022692"/>
    </source>
</evidence>
<protein>
    <submittedName>
        <fullName evidence="7">Amino acid transporter</fullName>
    </submittedName>
</protein>
<feature type="transmembrane region" description="Helical" evidence="6">
    <location>
        <begin position="390"/>
        <end position="413"/>
    </location>
</feature>
<dbReference type="OrthoDB" id="3900342at2759"/>
<dbReference type="Pfam" id="PF13520">
    <property type="entry name" value="AA_permease_2"/>
    <property type="match status" value="1"/>
</dbReference>
<dbReference type="PANTHER" id="PTHR45649">
    <property type="entry name" value="AMINO-ACID PERMEASE BAT1"/>
    <property type="match status" value="1"/>
</dbReference>
<sequence>MDEIIENDDKRLETLGIHRELQKEFTNFSTMSFAFGIMGCAATIASTFNNPILLGGPTTAVWAWLLGSVGCLCIAASVSELVSAYPTSGGIYTSTAFVVPSRYRASVTFIAAWVTFVGQLATPSSVAFALAQMIFAAVTIGTDGAFVASKGQLLGLYVGINVALGLLNSLPTKVLHRVSKYYVWVNMLTTLVVIIAIPAAGRGNLASSKSVWASVDDRSGWSNNGFSLLLGLLCVQWVMTDYDAAAHISEEVKNAAVAAPVAIFTAAAVTAVLGFFVNISLCYGIRDLSALPGPTGLVFSQILWDNLGRSGGLVVWSFVIIVQTMVGATCQLAAVRTIYAVSRDNALPDRKILSKIWRTTGTPVNAVIFLIIIQTLFGLLYLASFVAVNAIFSITAVALDVSYMIPVAAKLWIYFNPESDVKFEPGPFYMGRWGYLVNLYAVTWTLFETGILVMPQVLPVTANTMNYTGPIVFGVCGLSWIWYKLYWVIRSFLLGHRLLNDCCLASFLPSSRRPKIDGYLLRERSKPGRKNRDRK</sequence>
<feature type="transmembrane region" description="Helical" evidence="6">
    <location>
        <begin position="60"/>
        <end position="82"/>
    </location>
</feature>
<keyword evidence="4 6" id="KW-1133">Transmembrane helix</keyword>
<feature type="transmembrane region" description="Helical" evidence="6">
    <location>
        <begin position="259"/>
        <end position="281"/>
    </location>
</feature>
<keyword evidence="3 6" id="KW-0812">Transmembrane</keyword>
<feature type="transmembrane region" description="Helical" evidence="6">
    <location>
        <begin position="316"/>
        <end position="341"/>
    </location>
</feature>
<keyword evidence="2" id="KW-0813">Transport</keyword>
<dbReference type="GO" id="GO:0022857">
    <property type="term" value="F:transmembrane transporter activity"/>
    <property type="evidence" value="ECO:0007669"/>
    <property type="project" value="InterPro"/>
</dbReference>
<dbReference type="Gene3D" id="1.20.1740.10">
    <property type="entry name" value="Amino acid/polyamine transporter I"/>
    <property type="match status" value="1"/>
</dbReference>
<feature type="transmembrane region" description="Helical" evidence="6">
    <location>
        <begin position="127"/>
        <end position="146"/>
    </location>
</feature>
<evidence type="ECO:0000313" key="8">
    <source>
        <dbReference type="Proteomes" id="UP000076722"/>
    </source>
</evidence>
<evidence type="ECO:0000256" key="5">
    <source>
        <dbReference type="ARBA" id="ARBA00023136"/>
    </source>
</evidence>
<feature type="transmembrane region" description="Helical" evidence="6">
    <location>
        <begin position="28"/>
        <end position="48"/>
    </location>
</feature>
<feature type="transmembrane region" description="Helical" evidence="6">
    <location>
        <begin position="288"/>
        <end position="304"/>
    </location>
</feature>
<evidence type="ECO:0000256" key="1">
    <source>
        <dbReference type="ARBA" id="ARBA00004141"/>
    </source>
</evidence>
<evidence type="ECO:0000256" key="2">
    <source>
        <dbReference type="ARBA" id="ARBA00022448"/>
    </source>
</evidence>
<dbReference type="EMBL" id="KV419417">
    <property type="protein sequence ID" value="KZS91101.1"/>
    <property type="molecule type" value="Genomic_DNA"/>
</dbReference>
<proteinExistence type="predicted"/>
<keyword evidence="8" id="KW-1185">Reference proteome</keyword>
<organism evidence="7 8">
    <name type="scientific">Sistotremastrum niveocremeum HHB9708</name>
    <dbReference type="NCBI Taxonomy" id="1314777"/>
    <lineage>
        <taxon>Eukaryota</taxon>
        <taxon>Fungi</taxon>
        <taxon>Dikarya</taxon>
        <taxon>Basidiomycota</taxon>
        <taxon>Agaricomycotina</taxon>
        <taxon>Agaricomycetes</taxon>
        <taxon>Sistotremastrales</taxon>
        <taxon>Sistotremastraceae</taxon>
        <taxon>Sertulicium</taxon>
        <taxon>Sertulicium niveocremeum</taxon>
    </lineage>
</organism>
<feature type="transmembrane region" description="Helical" evidence="6">
    <location>
        <begin position="182"/>
        <end position="200"/>
    </location>
</feature>
<evidence type="ECO:0000256" key="4">
    <source>
        <dbReference type="ARBA" id="ARBA00022989"/>
    </source>
</evidence>
<feature type="transmembrane region" description="Helical" evidence="6">
    <location>
        <begin position="362"/>
        <end position="384"/>
    </location>
</feature>
<dbReference type="PIRSF" id="PIRSF006060">
    <property type="entry name" value="AA_transporter"/>
    <property type="match status" value="1"/>
</dbReference>
<comment type="subcellular location">
    <subcellularLocation>
        <location evidence="1">Membrane</location>
        <topology evidence="1">Multi-pass membrane protein</topology>
    </subcellularLocation>
</comment>
<dbReference type="AlphaFoldDB" id="A0A164S2I8"/>
<feature type="transmembrane region" description="Helical" evidence="6">
    <location>
        <begin position="433"/>
        <end position="455"/>
    </location>
</feature>
<keyword evidence="5 6" id="KW-0472">Membrane</keyword>
<evidence type="ECO:0000313" key="7">
    <source>
        <dbReference type="EMBL" id="KZS91101.1"/>
    </source>
</evidence>